<gene>
    <name evidence="8" type="ORF">JCGZ_03524</name>
</gene>
<keyword evidence="4 7" id="KW-0472">Membrane</keyword>
<dbReference type="STRING" id="180498.A0A067JPE0"/>
<feature type="transmembrane region" description="Helical" evidence="7">
    <location>
        <begin position="249"/>
        <end position="269"/>
    </location>
</feature>
<organism evidence="8 9">
    <name type="scientific">Jatropha curcas</name>
    <name type="common">Barbados nut</name>
    <dbReference type="NCBI Taxonomy" id="180498"/>
    <lineage>
        <taxon>Eukaryota</taxon>
        <taxon>Viridiplantae</taxon>
        <taxon>Streptophyta</taxon>
        <taxon>Embryophyta</taxon>
        <taxon>Tracheophyta</taxon>
        <taxon>Spermatophyta</taxon>
        <taxon>Magnoliopsida</taxon>
        <taxon>eudicotyledons</taxon>
        <taxon>Gunneridae</taxon>
        <taxon>Pentapetalae</taxon>
        <taxon>rosids</taxon>
        <taxon>fabids</taxon>
        <taxon>Malpighiales</taxon>
        <taxon>Euphorbiaceae</taxon>
        <taxon>Crotonoideae</taxon>
        <taxon>Jatropheae</taxon>
        <taxon>Jatropha</taxon>
    </lineage>
</organism>
<name>A0A067JPE0_JATCU</name>
<dbReference type="EMBL" id="KK915550">
    <property type="protein sequence ID" value="KDP21880.1"/>
    <property type="molecule type" value="Genomic_DNA"/>
</dbReference>
<dbReference type="PANTHER" id="PTHR31509">
    <property type="entry name" value="BPS1-LIKE PROTEIN"/>
    <property type="match status" value="1"/>
</dbReference>
<evidence type="ECO:0000256" key="6">
    <source>
        <dbReference type="SAM" id="MobiDB-lite"/>
    </source>
</evidence>
<evidence type="ECO:0008006" key="10">
    <source>
        <dbReference type="Google" id="ProtNLM"/>
    </source>
</evidence>
<dbReference type="Pfam" id="PF05633">
    <property type="entry name" value="ROH1-like"/>
    <property type="match status" value="1"/>
</dbReference>
<comment type="subcellular location">
    <subcellularLocation>
        <location evidence="1">Membrane</location>
        <topology evidence="1">Single-pass membrane protein</topology>
    </subcellularLocation>
</comment>
<keyword evidence="3 7" id="KW-1133">Transmembrane helix</keyword>
<sequence length="394" mass="45182">MPSTEGQDSSSPAPFLSPSPFRSFGRSIFSPRREHSQSMEAIHEYNFSDTELESFQKQIVDRLHDLSGASADELISVDWIRKLLDSFIYFQEEFKVILLKNKTQISRPPLDHLVGEYFERSLKALDVCNATRSGIDKVHLWQKHLEIVLCALDSRQRVIGKGQFRRARKALMDLELAMSEEKDSDSVISYRNPPPSFGRNNQSSKNYRHPHHRSLSLTVSPSASAARQIQLMANNLIQPRLNEIMSTNGLALTIYTISSVLMFVLWTLVTAIPNQDKGLNIHLSFPRHLSCGFPLLLLHERIVEETRRRNRPNSNTGSLKEIYKIQKCARQLTELIDLPDDQFPITEEHKNQVEEGVKELALVSDAFKSGLDSLEQQVREVFHRIACFRNDFRI</sequence>
<evidence type="ECO:0000256" key="3">
    <source>
        <dbReference type="ARBA" id="ARBA00022989"/>
    </source>
</evidence>
<evidence type="ECO:0000256" key="2">
    <source>
        <dbReference type="ARBA" id="ARBA00022692"/>
    </source>
</evidence>
<dbReference type="GO" id="GO:0016020">
    <property type="term" value="C:membrane"/>
    <property type="evidence" value="ECO:0007669"/>
    <property type="project" value="UniProtKB-SubCell"/>
</dbReference>
<dbReference type="Proteomes" id="UP000027138">
    <property type="component" value="Unassembled WGS sequence"/>
</dbReference>
<dbReference type="InterPro" id="IPR008511">
    <property type="entry name" value="ROH1-like"/>
</dbReference>
<proteinExistence type="inferred from homology"/>
<evidence type="ECO:0000256" key="7">
    <source>
        <dbReference type="SAM" id="Phobius"/>
    </source>
</evidence>
<evidence type="ECO:0000256" key="1">
    <source>
        <dbReference type="ARBA" id="ARBA00004167"/>
    </source>
</evidence>
<evidence type="ECO:0000256" key="5">
    <source>
        <dbReference type="ARBA" id="ARBA00035114"/>
    </source>
</evidence>
<evidence type="ECO:0000256" key="4">
    <source>
        <dbReference type="ARBA" id="ARBA00023136"/>
    </source>
</evidence>
<dbReference type="AlphaFoldDB" id="A0A067JPE0"/>
<evidence type="ECO:0000313" key="9">
    <source>
        <dbReference type="Proteomes" id="UP000027138"/>
    </source>
</evidence>
<accession>A0A067JPE0</accession>
<keyword evidence="9" id="KW-1185">Reference proteome</keyword>
<protein>
    <recommendedName>
        <fullName evidence="10">R3H domain-containing protein</fullName>
    </recommendedName>
</protein>
<evidence type="ECO:0000313" key="8">
    <source>
        <dbReference type="EMBL" id="KDP21880.1"/>
    </source>
</evidence>
<feature type="region of interest" description="Disordered" evidence="6">
    <location>
        <begin position="185"/>
        <end position="212"/>
    </location>
</feature>
<dbReference type="OrthoDB" id="1878996at2759"/>
<reference evidence="8 9" key="1">
    <citation type="journal article" date="2014" name="PLoS ONE">
        <title>Global Analysis of Gene Expression Profiles in Physic Nut (Jatropha curcas L.) Seedlings Exposed to Salt Stress.</title>
        <authorList>
            <person name="Zhang L."/>
            <person name="Zhang C."/>
            <person name="Wu P."/>
            <person name="Chen Y."/>
            <person name="Li M."/>
            <person name="Jiang H."/>
            <person name="Wu G."/>
        </authorList>
    </citation>
    <scope>NUCLEOTIDE SEQUENCE [LARGE SCALE GENOMIC DNA]</scope>
    <source>
        <strain evidence="9">cv. GZQX0401</strain>
        <tissue evidence="8">Young leaves</tissue>
    </source>
</reference>
<keyword evidence="2 7" id="KW-0812">Transmembrane</keyword>
<comment type="similarity">
    <text evidence="5">Belongs to the ROH1 family.</text>
</comment>